<proteinExistence type="predicted"/>
<reference evidence="9" key="1">
    <citation type="submission" date="2021-06" db="EMBL/GenBank/DDBJ databases">
        <authorList>
            <person name="Nardi T."/>
            <person name="Nardi T."/>
        </authorList>
    </citation>
    <scope>NUCLEOTIDE SEQUENCE</scope>
</reference>
<dbReference type="InterPro" id="IPR003835">
    <property type="entry name" value="Glyco_trans_19"/>
</dbReference>
<evidence type="ECO:0000256" key="6">
    <source>
        <dbReference type="ARBA" id="ARBA00023098"/>
    </source>
</evidence>
<dbReference type="EMBL" id="CAJVAF010000289">
    <property type="protein sequence ID" value="CAG7592662.1"/>
    <property type="molecule type" value="Genomic_DNA"/>
</dbReference>
<keyword evidence="4" id="KW-0328">Glycosyltransferase</keyword>
<name>A0A8S4C4S2_9ACAR</name>
<accession>A0A8S4C4S2</accession>
<comment type="catalytic activity">
    <reaction evidence="7">
        <text>a lipid X + a UDP-2-N,3-O-bis[(3R)-3-hydroxyacyl]-alpha-D-glucosamine = a lipid A disaccharide + UDP + H(+)</text>
        <dbReference type="Rhea" id="RHEA:67828"/>
        <dbReference type="ChEBI" id="CHEBI:15378"/>
        <dbReference type="ChEBI" id="CHEBI:58223"/>
        <dbReference type="ChEBI" id="CHEBI:137748"/>
        <dbReference type="ChEBI" id="CHEBI:176338"/>
        <dbReference type="ChEBI" id="CHEBI:176343"/>
        <dbReference type="EC" id="2.4.1.182"/>
    </reaction>
</comment>
<evidence type="ECO:0000256" key="4">
    <source>
        <dbReference type="ARBA" id="ARBA00022676"/>
    </source>
</evidence>
<organism evidence="9 10">
    <name type="scientific">Hyalomma marginatum</name>
    <dbReference type="NCBI Taxonomy" id="34627"/>
    <lineage>
        <taxon>Eukaryota</taxon>
        <taxon>Metazoa</taxon>
        <taxon>Ecdysozoa</taxon>
        <taxon>Arthropoda</taxon>
        <taxon>Chelicerata</taxon>
        <taxon>Arachnida</taxon>
        <taxon>Acari</taxon>
        <taxon>Parasitiformes</taxon>
        <taxon>Ixodida</taxon>
        <taxon>Ixodoidea</taxon>
        <taxon>Ixodidae</taxon>
        <taxon>Hyalomminae</taxon>
        <taxon>Hyalomma</taxon>
    </lineage>
</organism>
<dbReference type="PANTHER" id="PTHR30372">
    <property type="entry name" value="LIPID-A-DISACCHARIDE SYNTHASE"/>
    <property type="match status" value="1"/>
</dbReference>
<feature type="coiled-coil region" evidence="8">
    <location>
        <begin position="347"/>
        <end position="374"/>
    </location>
</feature>
<dbReference type="PANTHER" id="PTHR30372:SF4">
    <property type="entry name" value="LIPID-A-DISACCHARIDE SYNTHASE, MITOCHONDRIAL-RELATED"/>
    <property type="match status" value="1"/>
</dbReference>
<dbReference type="EC" id="2.4.1.182" evidence="1"/>
<keyword evidence="10" id="KW-1185">Reference proteome</keyword>
<dbReference type="AlphaFoldDB" id="A0A8S4C4S2"/>
<protein>
    <recommendedName>
        <fullName evidence="1">lipid-A-disaccharide synthase</fullName>
        <ecNumber evidence="1">2.4.1.182</ecNumber>
    </recommendedName>
</protein>
<keyword evidence="2" id="KW-0444">Lipid biosynthesis</keyword>
<evidence type="ECO:0000256" key="7">
    <source>
        <dbReference type="ARBA" id="ARBA00048975"/>
    </source>
</evidence>
<keyword evidence="6" id="KW-0443">Lipid metabolism</keyword>
<evidence type="ECO:0000256" key="2">
    <source>
        <dbReference type="ARBA" id="ARBA00022516"/>
    </source>
</evidence>
<sequence>MAKTEIKDGVGNRYKIAIIAGEPSGDLIAAKLLNQLQQKISLDAQGVGGENMIKRGFKTIFPMKNLSIMGYFEGIANLPLILIRLFQTARWIKSYNPDILITVDSPGFNLRLVKKLRKQQVAFPIVQYVAPTVWAYGPERAKKFADLYDHILSILPFEKKYFDEVHLPCTYVGHPVLEDEEIISSKEEIKKKFGFNKQDRLITITPGSREQEIKHHLKVLLEAVSRLISQYHGIYFIIPTFPHLLHIYQEILCPYQFREHILLKTDTEEKRALLYASNAAFIKSGTVAIECALLKVPMLIFYKVSKITAWLIRKKIKIRYISILNLMADKMIIPELIQENFTADNLFKEMSKLLEEGEKQVDQLNEIIQKLKVDNVTKPSQIAAEVLLKILPKRYLSI</sequence>
<dbReference type="GO" id="GO:0009245">
    <property type="term" value="P:lipid A biosynthetic process"/>
    <property type="evidence" value="ECO:0007669"/>
    <property type="project" value="UniProtKB-KW"/>
</dbReference>
<dbReference type="GO" id="GO:0008915">
    <property type="term" value="F:lipid-A-disaccharide synthase activity"/>
    <property type="evidence" value="ECO:0007669"/>
    <property type="project" value="UniProtKB-EC"/>
</dbReference>
<comment type="caution">
    <text evidence="9">The sequence shown here is derived from an EMBL/GenBank/DDBJ whole genome shotgun (WGS) entry which is preliminary data.</text>
</comment>
<evidence type="ECO:0000256" key="8">
    <source>
        <dbReference type="SAM" id="Coils"/>
    </source>
</evidence>
<dbReference type="SUPFAM" id="SSF53756">
    <property type="entry name" value="UDP-Glycosyltransferase/glycogen phosphorylase"/>
    <property type="match status" value="1"/>
</dbReference>
<dbReference type="GO" id="GO:0016020">
    <property type="term" value="C:membrane"/>
    <property type="evidence" value="ECO:0007669"/>
    <property type="project" value="GOC"/>
</dbReference>
<dbReference type="Pfam" id="PF02684">
    <property type="entry name" value="LpxB"/>
    <property type="match status" value="1"/>
</dbReference>
<dbReference type="NCBIfam" id="TIGR00215">
    <property type="entry name" value="lpxB"/>
    <property type="match status" value="1"/>
</dbReference>
<dbReference type="Proteomes" id="UP000837675">
    <property type="component" value="Unassembled WGS sequence"/>
</dbReference>
<evidence type="ECO:0000256" key="5">
    <source>
        <dbReference type="ARBA" id="ARBA00022679"/>
    </source>
</evidence>
<evidence type="ECO:0000256" key="3">
    <source>
        <dbReference type="ARBA" id="ARBA00022556"/>
    </source>
</evidence>
<evidence type="ECO:0000313" key="9">
    <source>
        <dbReference type="EMBL" id="CAG7592662.1"/>
    </source>
</evidence>
<gene>
    <name evidence="9" type="ORF">MHYMCMPASI_00591</name>
</gene>
<dbReference type="GO" id="GO:0005543">
    <property type="term" value="F:phospholipid binding"/>
    <property type="evidence" value="ECO:0007669"/>
    <property type="project" value="TreeGrafter"/>
</dbReference>
<keyword evidence="3" id="KW-0441">Lipid A biosynthesis</keyword>
<keyword evidence="8" id="KW-0175">Coiled coil</keyword>
<evidence type="ECO:0000256" key="1">
    <source>
        <dbReference type="ARBA" id="ARBA00012687"/>
    </source>
</evidence>
<evidence type="ECO:0000313" key="10">
    <source>
        <dbReference type="Proteomes" id="UP000837675"/>
    </source>
</evidence>
<keyword evidence="5" id="KW-0808">Transferase</keyword>